<dbReference type="Proteomes" id="UP000076727">
    <property type="component" value="Unassembled WGS sequence"/>
</dbReference>
<dbReference type="STRING" id="1314783.A0A165LLJ5"/>
<dbReference type="GO" id="GO:0005762">
    <property type="term" value="C:mitochondrial large ribosomal subunit"/>
    <property type="evidence" value="ECO:0007669"/>
    <property type="project" value="TreeGrafter"/>
</dbReference>
<dbReference type="Gene3D" id="3.30.70.330">
    <property type="match status" value="1"/>
</dbReference>
<evidence type="ECO:0000313" key="7">
    <source>
        <dbReference type="Proteomes" id="UP000076727"/>
    </source>
</evidence>
<dbReference type="SUPFAM" id="SSF54189">
    <property type="entry name" value="Ribosomal proteins S24e, L23 and L15e"/>
    <property type="match status" value="1"/>
</dbReference>
<organism evidence="6 7">
    <name type="scientific">Daedalea quercina L-15889</name>
    <dbReference type="NCBI Taxonomy" id="1314783"/>
    <lineage>
        <taxon>Eukaryota</taxon>
        <taxon>Fungi</taxon>
        <taxon>Dikarya</taxon>
        <taxon>Basidiomycota</taxon>
        <taxon>Agaricomycotina</taxon>
        <taxon>Agaricomycetes</taxon>
        <taxon>Polyporales</taxon>
        <taxon>Fomitopsis</taxon>
    </lineage>
</organism>
<evidence type="ECO:0000256" key="5">
    <source>
        <dbReference type="SAM" id="MobiDB-lite"/>
    </source>
</evidence>
<dbReference type="InterPro" id="IPR012678">
    <property type="entry name" value="Ribosomal_uL23/eL15/eS24_sf"/>
</dbReference>
<accession>A0A165LLJ5</accession>
<reference evidence="6 7" key="1">
    <citation type="journal article" date="2016" name="Mol. Biol. Evol.">
        <title>Comparative Genomics of Early-Diverging Mushroom-Forming Fungi Provides Insights into the Origins of Lignocellulose Decay Capabilities.</title>
        <authorList>
            <person name="Nagy L.G."/>
            <person name="Riley R."/>
            <person name="Tritt A."/>
            <person name="Adam C."/>
            <person name="Daum C."/>
            <person name="Floudas D."/>
            <person name="Sun H."/>
            <person name="Yadav J.S."/>
            <person name="Pangilinan J."/>
            <person name="Larsson K.H."/>
            <person name="Matsuura K."/>
            <person name="Barry K."/>
            <person name="Labutti K."/>
            <person name="Kuo R."/>
            <person name="Ohm R.A."/>
            <person name="Bhattacharya S.S."/>
            <person name="Shirouzu T."/>
            <person name="Yoshinaga Y."/>
            <person name="Martin F.M."/>
            <person name="Grigoriev I.V."/>
            <person name="Hibbett D.S."/>
        </authorList>
    </citation>
    <scope>NUCLEOTIDE SEQUENCE [LARGE SCALE GENOMIC DNA]</scope>
    <source>
        <strain evidence="6 7">L-15889</strain>
    </source>
</reference>
<dbReference type="GO" id="GO:0003735">
    <property type="term" value="F:structural constituent of ribosome"/>
    <property type="evidence" value="ECO:0007669"/>
    <property type="project" value="InterPro"/>
</dbReference>
<keyword evidence="2 6" id="KW-0689">Ribosomal protein</keyword>
<dbReference type="InterPro" id="IPR013025">
    <property type="entry name" value="Ribosomal_uL23-like"/>
</dbReference>
<name>A0A165LLJ5_9APHY</name>
<dbReference type="GO" id="GO:0032543">
    <property type="term" value="P:mitochondrial translation"/>
    <property type="evidence" value="ECO:0007669"/>
    <property type="project" value="TreeGrafter"/>
</dbReference>
<evidence type="ECO:0000256" key="2">
    <source>
        <dbReference type="ARBA" id="ARBA00022980"/>
    </source>
</evidence>
<sequence length="311" mass="35890">MQHCFRRLYATIPDAAAVARTTSTPRSVRLRRLRIKRTKHPKLPVESDATLEGLTPTELAHYNRASAKGELLQDNGENLTASEWLERLNAQRSRVRGVRQKVNEAGEVEEQVVGQKIYLPNIIIKFVRNHTPPGQPYNPYEATFRIPPSMTKTDLRSYLSAVYGVKTTYIRTDNYLSPVTRDPQTRAMTRTVPHKTFKRAVVGLVEPFYYPLAMEDMSAEEREQREDWLEENFRITQFQLTRRAELLRLYQGSPKKPGVPTRRGDILQHIAERRAEREHAIAQAKEEMRGSRKVAQTHETRSDGKIEEVTV</sequence>
<evidence type="ECO:0000256" key="1">
    <source>
        <dbReference type="ARBA" id="ARBA00006700"/>
    </source>
</evidence>
<dbReference type="PANTHER" id="PTHR12059:SF5">
    <property type="entry name" value="LARGE RIBOSOMAL SUBUNIT PROTEIN UL23M"/>
    <property type="match status" value="1"/>
</dbReference>
<dbReference type="OrthoDB" id="275582at2759"/>
<protein>
    <recommendedName>
        <fullName evidence="4">Large ribosomal subunit protein uL23m</fullName>
    </recommendedName>
</protein>
<evidence type="ECO:0000256" key="4">
    <source>
        <dbReference type="ARBA" id="ARBA00039977"/>
    </source>
</evidence>
<comment type="similarity">
    <text evidence="1">Belongs to the universal ribosomal protein uL23 family.</text>
</comment>
<dbReference type="PANTHER" id="PTHR12059">
    <property type="entry name" value="RIBOSOMAL PROTEIN L23-RELATED"/>
    <property type="match status" value="1"/>
</dbReference>
<evidence type="ECO:0000256" key="3">
    <source>
        <dbReference type="ARBA" id="ARBA00023274"/>
    </source>
</evidence>
<keyword evidence="3" id="KW-0687">Ribonucleoprotein</keyword>
<proteinExistence type="inferred from homology"/>
<dbReference type="EMBL" id="KV429124">
    <property type="protein sequence ID" value="KZT64577.1"/>
    <property type="molecule type" value="Genomic_DNA"/>
</dbReference>
<feature type="region of interest" description="Disordered" evidence="5">
    <location>
        <begin position="273"/>
        <end position="311"/>
    </location>
</feature>
<dbReference type="AlphaFoldDB" id="A0A165LLJ5"/>
<dbReference type="InterPro" id="IPR012677">
    <property type="entry name" value="Nucleotide-bd_a/b_plait_sf"/>
</dbReference>
<gene>
    <name evidence="6" type="ORF">DAEQUDRAFT_732424</name>
</gene>
<keyword evidence="7" id="KW-1185">Reference proteome</keyword>
<evidence type="ECO:0000313" key="6">
    <source>
        <dbReference type="EMBL" id="KZT64577.1"/>
    </source>
</evidence>